<dbReference type="EMBL" id="GL376626">
    <property type="status" value="NOT_ANNOTATED_CDS"/>
    <property type="molecule type" value="Genomic_DNA"/>
</dbReference>
<reference evidence="8" key="1">
    <citation type="journal article" date="2010" name="Genome Biol.">
        <title>Genome sequence of the necrotrophic plant pathogen Pythium ultimum reveals original pathogenicity mechanisms and effector repertoire.</title>
        <authorList>
            <person name="Levesque C.A."/>
            <person name="Brouwer H."/>
            <person name="Cano L."/>
            <person name="Hamilton J.P."/>
            <person name="Holt C."/>
            <person name="Huitema E."/>
            <person name="Raffaele S."/>
            <person name="Robideau G.P."/>
            <person name="Thines M."/>
            <person name="Win J."/>
            <person name="Zerillo M.M."/>
            <person name="Beakes G.W."/>
            <person name="Boore J.L."/>
            <person name="Busam D."/>
            <person name="Dumas B."/>
            <person name="Ferriera S."/>
            <person name="Fuerstenberg S.I."/>
            <person name="Gachon C.M."/>
            <person name="Gaulin E."/>
            <person name="Govers F."/>
            <person name="Grenville-Briggs L."/>
            <person name="Horner N."/>
            <person name="Hostetler J."/>
            <person name="Jiang R.H."/>
            <person name="Johnson J."/>
            <person name="Krajaejun T."/>
            <person name="Lin H."/>
            <person name="Meijer H.J."/>
            <person name="Moore B."/>
            <person name="Morris P."/>
            <person name="Phuntmart V."/>
            <person name="Puiu D."/>
            <person name="Shetty J."/>
            <person name="Stajich J.E."/>
            <person name="Tripathy S."/>
            <person name="Wawra S."/>
            <person name="van West P."/>
            <person name="Whitty B.R."/>
            <person name="Coutinho P.M."/>
            <person name="Henrissat B."/>
            <person name="Martin F."/>
            <person name="Thomas P.D."/>
            <person name="Tyler B.M."/>
            <person name="De Vries R.P."/>
            <person name="Kamoun S."/>
            <person name="Yandell M."/>
            <person name="Tisserat N."/>
            <person name="Buell C.R."/>
        </authorList>
    </citation>
    <scope>NUCLEOTIDE SEQUENCE</scope>
    <source>
        <strain evidence="8">DAOM:BR144</strain>
    </source>
</reference>
<feature type="transmembrane region" description="Helical" evidence="6">
    <location>
        <begin position="29"/>
        <end position="51"/>
    </location>
</feature>
<evidence type="ECO:0008006" key="9">
    <source>
        <dbReference type="Google" id="ProtNLM"/>
    </source>
</evidence>
<organism evidence="7 8">
    <name type="scientific">Globisporangium ultimum (strain ATCC 200006 / CBS 805.95 / DAOM BR144)</name>
    <name type="common">Pythium ultimum</name>
    <dbReference type="NCBI Taxonomy" id="431595"/>
    <lineage>
        <taxon>Eukaryota</taxon>
        <taxon>Sar</taxon>
        <taxon>Stramenopiles</taxon>
        <taxon>Oomycota</taxon>
        <taxon>Peronosporomycetes</taxon>
        <taxon>Pythiales</taxon>
        <taxon>Pythiaceae</taxon>
        <taxon>Globisporangium</taxon>
    </lineage>
</organism>
<dbReference type="EnsemblProtists" id="PYU1_T001422">
    <property type="protein sequence ID" value="PYU1_T001422"/>
    <property type="gene ID" value="PYU1_G001422"/>
</dbReference>
<reference evidence="8" key="2">
    <citation type="submission" date="2010-04" db="EMBL/GenBank/DDBJ databases">
        <authorList>
            <person name="Buell R."/>
            <person name="Hamilton J."/>
            <person name="Hostetler J."/>
        </authorList>
    </citation>
    <scope>NUCLEOTIDE SEQUENCE [LARGE SCALE GENOMIC DNA]</scope>
    <source>
        <strain evidence="8">DAOM:BR144</strain>
    </source>
</reference>
<feature type="transmembrane region" description="Helical" evidence="6">
    <location>
        <begin position="484"/>
        <end position="506"/>
    </location>
</feature>
<dbReference type="SUPFAM" id="SSF103473">
    <property type="entry name" value="MFS general substrate transporter"/>
    <property type="match status" value="1"/>
</dbReference>
<keyword evidence="3 6" id="KW-0812">Transmembrane</keyword>
<dbReference type="Proteomes" id="UP000019132">
    <property type="component" value="Unassembled WGS sequence"/>
</dbReference>
<dbReference type="GO" id="GO:0022857">
    <property type="term" value="F:transmembrane transporter activity"/>
    <property type="evidence" value="ECO:0007669"/>
    <property type="project" value="InterPro"/>
</dbReference>
<dbReference type="Gene3D" id="1.20.1250.20">
    <property type="entry name" value="MFS general substrate transporter like domains"/>
    <property type="match status" value="1"/>
</dbReference>
<dbReference type="GO" id="GO:0016020">
    <property type="term" value="C:membrane"/>
    <property type="evidence" value="ECO:0007669"/>
    <property type="project" value="UniProtKB-SubCell"/>
</dbReference>
<accession>K3W8Y1</accession>
<feature type="transmembrane region" description="Helical" evidence="6">
    <location>
        <begin position="388"/>
        <end position="413"/>
    </location>
</feature>
<feature type="transmembrane region" description="Helical" evidence="6">
    <location>
        <begin position="98"/>
        <end position="123"/>
    </location>
</feature>
<dbReference type="AlphaFoldDB" id="K3W8Y1"/>
<evidence type="ECO:0000313" key="7">
    <source>
        <dbReference type="EnsemblProtists" id="PYU1_T001422"/>
    </source>
</evidence>
<evidence type="ECO:0000256" key="4">
    <source>
        <dbReference type="ARBA" id="ARBA00022989"/>
    </source>
</evidence>
<feature type="transmembrane region" description="Helical" evidence="6">
    <location>
        <begin position="552"/>
        <end position="572"/>
    </location>
</feature>
<evidence type="ECO:0000256" key="3">
    <source>
        <dbReference type="ARBA" id="ARBA00022692"/>
    </source>
</evidence>
<feature type="transmembrane region" description="Helical" evidence="6">
    <location>
        <begin position="129"/>
        <end position="149"/>
    </location>
</feature>
<keyword evidence="4 6" id="KW-1133">Transmembrane helix</keyword>
<proteinExistence type="inferred from homology"/>
<evidence type="ECO:0000256" key="6">
    <source>
        <dbReference type="SAM" id="Phobius"/>
    </source>
</evidence>
<sequence length="606" mass="66438">MDEGSPLSASDPTTYASIWEARPRKFKNVLVEVTLFIIMVELAERLSFFGISQSLKNFMTRIRWNSVEASALKATWTSICYMSPLLGAYLADERWGRFRVIVFFGIWYCVGELLVAIAAYPSIMENEWAVNPLFVIGLFIGIGVGAGAIKSNVATLGADQFDPNDANEIVQRNTFFSYFYLCLNAGAVVSYGYFSSLSVNGSYLIPEKYGYFATYLICAVVMAIAIVFLLIGSRRYVHMKPTEKALSGFVKLVLANARETSRGKLLLASTVCFLIAFVVNIVAAFSVSKSWEPISYIAGTSVALGAIGWIYVGMDGSFLNASKMSHGGNVDDNRVDGYKRLVRVFPFAAFMVIWQCAFAQTDINFQSITQQCDLRLDTSDPDSNQVPAAMLGVLEPIVVVLCIPILDSIVYPFYTSKVGKAPSQFGKVVAGLILATVGIYWTGVFEVFRRNSGALVGPDGGPILDYGSDQPMNKMYWAGAIPNYVLMALAECLINVTAYEVFYMAVPLSLKSTAQATNLLMVCMGSILTSVFTIAFRTYLPTDNLNDGNLEYMFYAVGSLSVVNVIAFALVMKKINFGFASSPENSEYILVASDSVPEHFYGKTTA</sequence>
<dbReference type="PANTHER" id="PTHR11654">
    <property type="entry name" value="OLIGOPEPTIDE TRANSPORTER-RELATED"/>
    <property type="match status" value="1"/>
</dbReference>
<reference evidence="7" key="3">
    <citation type="submission" date="2015-02" db="UniProtKB">
        <authorList>
            <consortium name="EnsemblProtists"/>
        </authorList>
    </citation>
    <scope>IDENTIFICATION</scope>
    <source>
        <strain evidence="7">DAOM BR144</strain>
    </source>
</reference>
<keyword evidence="5 6" id="KW-0472">Membrane</keyword>
<evidence type="ECO:0000256" key="5">
    <source>
        <dbReference type="ARBA" id="ARBA00023136"/>
    </source>
</evidence>
<dbReference type="VEuPathDB" id="FungiDB:PYU1_G001422"/>
<dbReference type="InterPro" id="IPR000109">
    <property type="entry name" value="POT_fam"/>
</dbReference>
<feature type="transmembrane region" description="Helical" evidence="6">
    <location>
        <begin position="265"/>
        <end position="288"/>
    </location>
</feature>
<dbReference type="eggNOG" id="KOG1237">
    <property type="taxonomic scope" value="Eukaryota"/>
</dbReference>
<feature type="transmembrane region" description="Helical" evidence="6">
    <location>
        <begin position="209"/>
        <end position="231"/>
    </location>
</feature>
<protein>
    <recommendedName>
        <fullName evidence="9">Major facilitator superfamily (MFS) profile domain-containing protein</fullName>
    </recommendedName>
</protein>
<feature type="transmembrane region" description="Helical" evidence="6">
    <location>
        <begin position="518"/>
        <end position="540"/>
    </location>
</feature>
<dbReference type="InParanoid" id="K3W8Y1"/>
<feature type="transmembrane region" description="Helical" evidence="6">
    <location>
        <begin position="294"/>
        <end position="314"/>
    </location>
</feature>
<feature type="transmembrane region" description="Helical" evidence="6">
    <location>
        <begin position="341"/>
        <end position="360"/>
    </location>
</feature>
<name>K3W8Y1_GLOUD</name>
<dbReference type="OMA" id="RMGRFWT"/>
<evidence type="ECO:0000313" key="8">
    <source>
        <dbReference type="Proteomes" id="UP000019132"/>
    </source>
</evidence>
<dbReference type="Pfam" id="PF00854">
    <property type="entry name" value="PTR2"/>
    <property type="match status" value="1"/>
</dbReference>
<keyword evidence="8" id="KW-1185">Reference proteome</keyword>
<evidence type="ECO:0000256" key="1">
    <source>
        <dbReference type="ARBA" id="ARBA00004141"/>
    </source>
</evidence>
<feature type="transmembrane region" description="Helical" evidence="6">
    <location>
        <begin position="425"/>
        <end position="443"/>
    </location>
</feature>
<feature type="transmembrane region" description="Helical" evidence="6">
    <location>
        <begin position="175"/>
        <end position="194"/>
    </location>
</feature>
<comment type="subcellular location">
    <subcellularLocation>
        <location evidence="1">Membrane</location>
        <topology evidence="1">Multi-pass membrane protein</topology>
    </subcellularLocation>
</comment>
<dbReference type="HOGENOM" id="CLU_009313_3_1_1"/>
<comment type="similarity">
    <text evidence="2">Belongs to the major facilitator superfamily. Proton-dependent oligopeptide transporter (POT/PTR) (TC 2.A.17) family.</text>
</comment>
<evidence type="ECO:0000256" key="2">
    <source>
        <dbReference type="ARBA" id="ARBA00005982"/>
    </source>
</evidence>
<dbReference type="InterPro" id="IPR036259">
    <property type="entry name" value="MFS_trans_sf"/>
</dbReference>